<accession>Q6W010</accession>
<reference evidence="2" key="1">
    <citation type="submission" date="2003-06" db="EMBL/GenBank/DDBJ databases">
        <authorList>
            <person name="Chen M.-S."/>
            <person name="Fellers J.P."/>
        </authorList>
    </citation>
    <scope>NUCLEOTIDE SEQUENCE</scope>
</reference>
<keyword evidence="1" id="KW-0732">Signal</keyword>
<feature type="chain" id="PRO_5004282211" evidence="1">
    <location>
        <begin position="24"/>
        <end position="79"/>
    </location>
</feature>
<dbReference type="EMBL" id="AY318792">
    <property type="protein sequence ID" value="AAQ88252.1"/>
    <property type="molecule type" value="Genomic_DNA"/>
</dbReference>
<feature type="signal peptide" evidence="1">
    <location>
        <begin position="1"/>
        <end position="23"/>
    </location>
</feature>
<proteinExistence type="predicted"/>
<sequence>MQKTTILVIFAVVFFASAFFASANQNAEEIGAKILKNVRLREWVTFDPKEPKDTAAKILYRASNRNWDNFEKSNSEKKK</sequence>
<reference evidence="2" key="2">
    <citation type="journal article" date="2004" name="Insect Biochem. Mol. Biol.">
        <title>Characterization of two genes expressed in the salivary glands of the Hessian fly, Mayetiola destructor (Say).</title>
        <authorList>
            <person name="Liu X."/>
            <person name="Fellers J.P."/>
            <person name="Wilde G.E."/>
            <person name="Stuart J.J."/>
            <person name="Chen M.S."/>
        </authorList>
    </citation>
    <scope>NUCLEOTIDE SEQUENCE</scope>
</reference>
<protein>
    <submittedName>
        <fullName evidence="2">Salivary secreted protein</fullName>
    </submittedName>
</protein>
<organism evidence="2">
    <name type="scientific">Mayetiola destructor</name>
    <name type="common">Hessian fly</name>
    <dbReference type="NCBI Taxonomy" id="39758"/>
    <lineage>
        <taxon>Eukaryota</taxon>
        <taxon>Metazoa</taxon>
        <taxon>Ecdysozoa</taxon>
        <taxon>Arthropoda</taxon>
        <taxon>Hexapoda</taxon>
        <taxon>Insecta</taxon>
        <taxon>Pterygota</taxon>
        <taxon>Neoptera</taxon>
        <taxon>Endopterygota</taxon>
        <taxon>Diptera</taxon>
        <taxon>Nematocera</taxon>
        <taxon>Sciaroidea</taxon>
        <taxon>Cecidomyiidae</taxon>
        <taxon>Mayetiola</taxon>
    </lineage>
</organism>
<evidence type="ECO:0000313" key="2">
    <source>
        <dbReference type="EMBL" id="AAQ88252.1"/>
    </source>
</evidence>
<evidence type="ECO:0000256" key="1">
    <source>
        <dbReference type="SAM" id="SignalP"/>
    </source>
</evidence>
<name>Q6W010_MAYDE</name>
<dbReference type="AlphaFoldDB" id="Q6W010"/>